<dbReference type="GO" id="GO:0004135">
    <property type="term" value="F:amylo-alpha-1,6-glucosidase activity"/>
    <property type="evidence" value="ECO:0007669"/>
    <property type="project" value="InterPro"/>
</dbReference>
<feature type="domain" description="Glycogen debranching enzyme bacterial and archaeal type N-terminal" evidence="2">
    <location>
        <begin position="18"/>
        <end position="232"/>
    </location>
</feature>
<dbReference type="Pfam" id="PF12439">
    <property type="entry name" value="GDE_N"/>
    <property type="match status" value="1"/>
</dbReference>
<reference evidence="3 4" key="1">
    <citation type="submission" date="2018-11" db="EMBL/GenBank/DDBJ databases">
        <title>Genomic Encyclopedia of Type Strains, Phase IV (KMG-IV): sequencing the most valuable type-strain genomes for metagenomic binning, comparative biology and taxonomic classification.</title>
        <authorList>
            <person name="Goeker M."/>
        </authorList>
    </citation>
    <scope>NUCLEOTIDE SEQUENCE [LARGE SCALE GENOMIC DNA]</scope>
    <source>
        <strain evidence="3 4">DSM 102936</strain>
    </source>
</reference>
<dbReference type="InterPro" id="IPR008928">
    <property type="entry name" value="6-hairpin_glycosidase_sf"/>
</dbReference>
<dbReference type="Proteomes" id="UP000282654">
    <property type="component" value="Unassembled WGS sequence"/>
</dbReference>
<comment type="caution">
    <text evidence="3">The sequence shown here is derived from an EMBL/GenBank/DDBJ whole genome shotgun (WGS) entry which is preliminary data.</text>
</comment>
<evidence type="ECO:0000259" key="2">
    <source>
        <dbReference type="Pfam" id="PF12439"/>
    </source>
</evidence>
<organism evidence="3 4">
    <name type="scientific">Thermodesulfitimonas autotrophica</name>
    <dbReference type="NCBI Taxonomy" id="1894989"/>
    <lineage>
        <taxon>Bacteria</taxon>
        <taxon>Bacillati</taxon>
        <taxon>Bacillota</taxon>
        <taxon>Clostridia</taxon>
        <taxon>Thermoanaerobacterales</taxon>
        <taxon>Thermoanaerobacteraceae</taxon>
        <taxon>Thermodesulfitimonas</taxon>
    </lineage>
</organism>
<dbReference type="InterPro" id="IPR010401">
    <property type="entry name" value="AGL/Gdb1"/>
</dbReference>
<dbReference type="NCBIfam" id="TIGR01561">
    <property type="entry name" value="gde_arch"/>
    <property type="match status" value="1"/>
</dbReference>
<protein>
    <submittedName>
        <fullName evidence="3">Putative glycogen debranching enzyme</fullName>
    </submittedName>
</protein>
<dbReference type="FunFam" id="1.50.10.10:FF:000073">
    <property type="entry name" value="Glycogen debranching enzyme, hypothetical (TreX-like)"/>
    <property type="match status" value="1"/>
</dbReference>
<dbReference type="PANTHER" id="PTHR10569:SF2">
    <property type="entry name" value="GLYCOGEN DEBRANCHING ENZYME"/>
    <property type="match status" value="1"/>
</dbReference>
<dbReference type="SUPFAM" id="SSF48208">
    <property type="entry name" value="Six-hairpin glycosidases"/>
    <property type="match status" value="1"/>
</dbReference>
<proteinExistence type="predicted"/>
<dbReference type="Pfam" id="PF06202">
    <property type="entry name" value="GDE_C"/>
    <property type="match status" value="1"/>
</dbReference>
<dbReference type="InterPro" id="IPR006451">
    <property type="entry name" value="Glycogen_debranch_arc"/>
</dbReference>
<accession>A0A3N5BIC1</accession>
<dbReference type="EMBL" id="RKRE01000001">
    <property type="protein sequence ID" value="RPF49418.1"/>
    <property type="molecule type" value="Genomic_DNA"/>
</dbReference>
<evidence type="ECO:0000313" key="3">
    <source>
        <dbReference type="EMBL" id="RPF49418.1"/>
    </source>
</evidence>
<dbReference type="InterPro" id="IPR012341">
    <property type="entry name" value="6hp_glycosidase-like_sf"/>
</dbReference>
<dbReference type="PANTHER" id="PTHR10569">
    <property type="entry name" value="GLYCOGEN DEBRANCHING ENZYME"/>
    <property type="match status" value="1"/>
</dbReference>
<feature type="domain" description="Glycogen debranching enzyme C-terminal" evidence="1">
    <location>
        <begin position="282"/>
        <end position="642"/>
    </location>
</feature>
<dbReference type="OrthoDB" id="9761875at2"/>
<sequence>MVHFGLEAWRTFERGCEREWFVTNGLGGFAAGTIIGANTRRYHGLLIAALNPPVRRFLLLAKLDERIEAGGVFYNLATNYTAGGATESGFVHLVRAQFCPFPEFFYCCGHIQLRKLIFMPHGQNATVILYRVTNAGPPARLILTPLINYRDYHGNSYRGQISFHQEPIADGVRISGPEGLPPLLLRISNGEFSAAPDWFYGMRYPEEEARGLNPWEDHYQPGRFTVELPAASEKVFAVVAAAGPGPKPEEAEALLAAERERLAAVEQAAGFADSFARALVRAADAFLVQRASGAATIIAGYPWFTDWGRDTMIALPGITLLTGRFQAAREILELFGAYVREGLLPNYFPDDGGEPLYNTVDAALWYCQAVYKYFQYTRDEDFVVKTALPAMREIVTRYAGGTRYGIVMADDGLLKAGNPDIQLTWMDAKVGDWVVTPRHGKAVEINALWYNAACILEEFHARFKLPDPLPGLAAKIQKGFRAFWHPAGYLYDVLREEEKEAKIRPNQIFAVSLPFSPLSQDEAEAVVRRVEAELYTPYGLRSLSARDPDYKGHYAGDQRQRDAAYHQGTVWSWLIGPFVTAYRKVHCYSPDSQERARVYLSPFQDHLADHGIGSVSEIFDGDWPHRPRGCFAQAWSVAEVLRAYVEEVLEKRAGRG</sequence>
<keyword evidence="4" id="KW-1185">Reference proteome</keyword>
<dbReference type="InterPro" id="IPR032790">
    <property type="entry name" value="GDE_C"/>
</dbReference>
<gene>
    <name evidence="3" type="ORF">EDD75_0228</name>
</gene>
<dbReference type="AlphaFoldDB" id="A0A3N5BIC1"/>
<dbReference type="Gene3D" id="1.50.10.10">
    <property type="match status" value="1"/>
</dbReference>
<name>A0A3N5BIC1_9THEO</name>
<dbReference type="GO" id="GO:0005980">
    <property type="term" value="P:glycogen catabolic process"/>
    <property type="evidence" value="ECO:0007669"/>
    <property type="project" value="InterPro"/>
</dbReference>
<evidence type="ECO:0000313" key="4">
    <source>
        <dbReference type="Proteomes" id="UP000282654"/>
    </source>
</evidence>
<dbReference type="InterPro" id="IPR024742">
    <property type="entry name" value="Glycogen_debranch_N"/>
</dbReference>
<evidence type="ECO:0000259" key="1">
    <source>
        <dbReference type="Pfam" id="PF06202"/>
    </source>
</evidence>
<dbReference type="GO" id="GO:0004134">
    <property type="term" value="F:4-alpha-glucanotransferase activity"/>
    <property type="evidence" value="ECO:0007669"/>
    <property type="project" value="InterPro"/>
</dbReference>